<dbReference type="InterPro" id="IPR058240">
    <property type="entry name" value="rSAM_sf"/>
</dbReference>
<dbReference type="PANTHER" id="PTHR43288:SF2">
    <property type="entry name" value="RADICAL SAM CORE DOMAIN-CONTAINING PROTEIN"/>
    <property type="match status" value="1"/>
</dbReference>
<keyword evidence="6" id="KW-0808">Transferase</keyword>
<keyword evidence="3" id="KW-0408">Iron</keyword>
<dbReference type="InterPro" id="IPR007197">
    <property type="entry name" value="rSAM"/>
</dbReference>
<dbReference type="PANTHER" id="PTHR43288">
    <property type="entry name" value="BIOTIN SYNTHASE-RELATED PROTEIN, RADICAL SAM SUPERFAMILY"/>
    <property type="match status" value="1"/>
</dbReference>
<dbReference type="GO" id="GO:0004076">
    <property type="term" value="F:biotin synthase activity"/>
    <property type="evidence" value="ECO:0007669"/>
    <property type="project" value="UniProtKB-EC"/>
</dbReference>
<dbReference type="Pfam" id="PF04055">
    <property type="entry name" value="Radical_SAM"/>
    <property type="match status" value="1"/>
</dbReference>
<organism evidence="6 7">
    <name type="scientific">Candidatus Methanoperedens nitratireducens</name>
    <dbReference type="NCBI Taxonomy" id="1392998"/>
    <lineage>
        <taxon>Archaea</taxon>
        <taxon>Methanobacteriati</taxon>
        <taxon>Methanobacteriota</taxon>
        <taxon>Stenosarchaea group</taxon>
        <taxon>Methanomicrobia</taxon>
        <taxon>Methanosarcinales</taxon>
        <taxon>ANME-2 cluster</taxon>
        <taxon>Candidatus Methanoperedentaceae</taxon>
        <taxon>Candidatus Methanoperedens</taxon>
    </lineage>
</organism>
<evidence type="ECO:0000256" key="1">
    <source>
        <dbReference type="ARBA" id="ARBA00022691"/>
    </source>
</evidence>
<keyword evidence="4" id="KW-0411">Iron-sulfur</keyword>
<dbReference type="Proteomes" id="UP000050360">
    <property type="component" value="Unassembled WGS sequence"/>
</dbReference>
<keyword evidence="1" id="KW-0949">S-adenosyl-L-methionine</keyword>
<dbReference type="InterPro" id="IPR006638">
    <property type="entry name" value="Elp3/MiaA/NifB-like_rSAM"/>
</dbReference>
<accession>A0A0P8AJY2</accession>
<gene>
    <name evidence="6" type="primary">bioB_1</name>
    <name evidence="6" type="ORF">MPEBLZ_00380</name>
</gene>
<sequence length="315" mass="34691">MDINIRINCMQKKNHSDKKINFFITSDTFPSISVTGNSCSLMCQHCKGKLLQRLIPATTNEELEKKALMLHRSGAKGILLTGGCDKQGRVPIKSLIPAIKKLKETTDLILIAHTGFISREEAGSLKDSGLDGIGFDVMGDMTSVLDVYGLHVSEKEYMDSLQAISDSGLLIFPHVCVGIHFGKLSGEYRALEMIRSIMPTTVIITGLMPVVGTPMQHIKPDPLDFEKIIKKAIVMFPDIPVILGCAHSSGKDRADIEKIALLCGVSGIAAPTFETIRFAKESNYEINYYGTCCGLIPVDRMKINYPFLPTLKRAW</sequence>
<dbReference type="Gene3D" id="3.20.20.70">
    <property type="entry name" value="Aldolase class I"/>
    <property type="match status" value="1"/>
</dbReference>
<dbReference type="GO" id="GO:0051536">
    <property type="term" value="F:iron-sulfur cluster binding"/>
    <property type="evidence" value="ECO:0007669"/>
    <property type="project" value="UniProtKB-KW"/>
</dbReference>
<protein>
    <submittedName>
        <fullName evidence="6">Biotin synthase</fullName>
        <ecNumber evidence="6">2.8.1.6</ecNumber>
    </submittedName>
</protein>
<evidence type="ECO:0000313" key="7">
    <source>
        <dbReference type="Proteomes" id="UP000050360"/>
    </source>
</evidence>
<evidence type="ECO:0000259" key="5">
    <source>
        <dbReference type="PROSITE" id="PS51918"/>
    </source>
</evidence>
<dbReference type="InterPro" id="IPR013785">
    <property type="entry name" value="Aldolase_TIM"/>
</dbReference>
<feature type="domain" description="Radical SAM core" evidence="5">
    <location>
        <begin position="22"/>
        <end position="246"/>
    </location>
</feature>
<reference evidence="6 7" key="1">
    <citation type="submission" date="2015-09" db="EMBL/GenBank/DDBJ databases">
        <title>A metagenomics-based metabolic model of nitrate-dependent anaerobic oxidation of methane by Methanoperedens-like archaea.</title>
        <authorList>
            <person name="Arshad A."/>
            <person name="Speth D.R."/>
            <person name="De Graaf R.M."/>
            <person name="Op Den Camp H.J."/>
            <person name="Jetten M.S."/>
            <person name="Welte C.U."/>
        </authorList>
    </citation>
    <scope>NUCLEOTIDE SEQUENCE [LARGE SCALE GENOMIC DNA]</scope>
</reference>
<dbReference type="SMART" id="SM00729">
    <property type="entry name" value="Elp3"/>
    <property type="match status" value="1"/>
</dbReference>
<dbReference type="EMBL" id="LKCM01000030">
    <property type="protein sequence ID" value="KPQ45054.1"/>
    <property type="molecule type" value="Genomic_DNA"/>
</dbReference>
<dbReference type="PROSITE" id="PS51918">
    <property type="entry name" value="RADICAL_SAM"/>
    <property type="match status" value="1"/>
</dbReference>
<name>A0A0P8AJY2_9EURY</name>
<dbReference type="SFLD" id="SFLDS00029">
    <property type="entry name" value="Radical_SAM"/>
    <property type="match status" value="1"/>
</dbReference>
<dbReference type="SUPFAM" id="SSF102114">
    <property type="entry name" value="Radical SAM enzymes"/>
    <property type="match status" value="1"/>
</dbReference>
<evidence type="ECO:0000256" key="2">
    <source>
        <dbReference type="ARBA" id="ARBA00022723"/>
    </source>
</evidence>
<dbReference type="CDD" id="cd01335">
    <property type="entry name" value="Radical_SAM"/>
    <property type="match status" value="1"/>
</dbReference>
<dbReference type="GO" id="GO:0046872">
    <property type="term" value="F:metal ion binding"/>
    <property type="evidence" value="ECO:0007669"/>
    <property type="project" value="UniProtKB-KW"/>
</dbReference>
<evidence type="ECO:0000313" key="6">
    <source>
        <dbReference type="EMBL" id="KPQ45054.1"/>
    </source>
</evidence>
<dbReference type="SFLD" id="SFLDG01113">
    <property type="entry name" value="Uncharacterised_Radical_SAM_Su"/>
    <property type="match status" value="1"/>
</dbReference>
<comment type="caution">
    <text evidence="6">The sequence shown here is derived from an EMBL/GenBank/DDBJ whole genome shotgun (WGS) entry which is preliminary data.</text>
</comment>
<dbReference type="EC" id="2.8.1.6" evidence="6"/>
<evidence type="ECO:0000256" key="4">
    <source>
        <dbReference type="ARBA" id="ARBA00023014"/>
    </source>
</evidence>
<keyword evidence="2" id="KW-0479">Metal-binding</keyword>
<proteinExistence type="predicted"/>
<evidence type="ECO:0000256" key="3">
    <source>
        <dbReference type="ARBA" id="ARBA00023004"/>
    </source>
</evidence>
<dbReference type="AlphaFoldDB" id="A0A0P8AJY2"/>